<sequence>MIPLVLFNGGRNSVKLQKDTHIEMVLTIEELNDDTLLVNSEEVIPDDADWEESLPLCPAEKTPLGKFSFIDLIDLTNTLLTEEEKLDQLDVL</sequence>
<dbReference type="Proteomes" id="UP000035680">
    <property type="component" value="Unassembled WGS sequence"/>
</dbReference>
<organism evidence="1 2">
    <name type="scientific">Strongyloides venezuelensis</name>
    <name type="common">Threadworm</name>
    <dbReference type="NCBI Taxonomy" id="75913"/>
    <lineage>
        <taxon>Eukaryota</taxon>
        <taxon>Metazoa</taxon>
        <taxon>Ecdysozoa</taxon>
        <taxon>Nematoda</taxon>
        <taxon>Chromadorea</taxon>
        <taxon>Rhabditida</taxon>
        <taxon>Tylenchina</taxon>
        <taxon>Panagrolaimomorpha</taxon>
        <taxon>Strongyloidoidea</taxon>
        <taxon>Strongyloididae</taxon>
        <taxon>Strongyloides</taxon>
    </lineage>
</organism>
<proteinExistence type="predicted"/>
<dbReference type="AlphaFoldDB" id="A0A0K0FJT3"/>
<evidence type="ECO:0000313" key="2">
    <source>
        <dbReference type="WBParaSite" id="SVE_0915900.1"/>
    </source>
</evidence>
<accession>A0A0K0FJT3</accession>
<keyword evidence="1" id="KW-1185">Reference proteome</keyword>
<protein>
    <submittedName>
        <fullName evidence="2">UPF0301 protein</fullName>
    </submittedName>
</protein>
<name>A0A0K0FJT3_STRVS</name>
<dbReference type="WBParaSite" id="SVE_0915900.1">
    <property type="protein sequence ID" value="SVE_0915900.1"/>
    <property type="gene ID" value="SVE_0915900"/>
</dbReference>
<reference evidence="2" key="2">
    <citation type="submission" date="2015-08" db="UniProtKB">
        <authorList>
            <consortium name="WormBaseParasite"/>
        </authorList>
    </citation>
    <scope>IDENTIFICATION</scope>
</reference>
<dbReference type="STRING" id="75913.A0A0K0FJT3"/>
<reference evidence="1" key="1">
    <citation type="submission" date="2014-07" db="EMBL/GenBank/DDBJ databases">
        <authorList>
            <person name="Martin A.A"/>
            <person name="De Silva N."/>
        </authorList>
    </citation>
    <scope>NUCLEOTIDE SEQUENCE</scope>
</reference>
<evidence type="ECO:0000313" key="1">
    <source>
        <dbReference type="Proteomes" id="UP000035680"/>
    </source>
</evidence>